<protein>
    <recommendedName>
        <fullName evidence="7">Protein-L-isoaspartate O-methyltransferase</fullName>
        <ecNumber evidence="7">2.1.1.77</ecNumber>
    </recommendedName>
    <alternativeName>
        <fullName evidence="7">L-isoaspartyl protein carboxyl methyltransferase</fullName>
    </alternativeName>
    <alternativeName>
        <fullName evidence="7">Protein L-isoaspartyl methyltransferase</fullName>
    </alternativeName>
    <alternativeName>
        <fullName evidence="7">Protein-beta-aspartate methyltransferase</fullName>
        <shortName evidence="7">PIMT</shortName>
    </alternativeName>
</protein>
<dbReference type="AlphaFoldDB" id="A0A4V1AWE8"/>
<name>A0A4V1AWE8_9GAMM</name>
<feature type="active site" evidence="7">
    <location>
        <position position="88"/>
    </location>
</feature>
<keyword evidence="10" id="KW-1185">Reference proteome</keyword>
<proteinExistence type="inferred from homology"/>
<dbReference type="Proteomes" id="UP000294325">
    <property type="component" value="Chromosome"/>
</dbReference>
<dbReference type="EMBL" id="CP038033">
    <property type="protein sequence ID" value="QBQ56385.1"/>
    <property type="molecule type" value="Genomic_DNA"/>
</dbReference>
<reference evidence="9 10" key="1">
    <citation type="submission" date="2019-03" db="EMBL/GenBank/DDBJ databases">
        <title>The genome sequence of Nitrosococcus wardiae strain D1FHST reveals the archetypal metabolic capacity of ammonia-oxidizing Gammaproteobacteria.</title>
        <authorList>
            <person name="Wang L."/>
            <person name="Lim C.K."/>
            <person name="Hanson T.E."/>
            <person name="Dang H."/>
            <person name="Klotz M.G."/>
        </authorList>
    </citation>
    <scope>NUCLEOTIDE SEQUENCE [LARGE SCALE GENOMIC DNA]</scope>
    <source>
        <strain evidence="9 10">D1FHS</strain>
    </source>
</reference>
<dbReference type="PROSITE" id="PS01279">
    <property type="entry name" value="PCMT"/>
    <property type="match status" value="1"/>
</dbReference>
<dbReference type="GO" id="GO:0030091">
    <property type="term" value="P:protein repair"/>
    <property type="evidence" value="ECO:0007669"/>
    <property type="project" value="UniProtKB-UniRule"/>
</dbReference>
<sequence>MKCLLLVLLLCACSPVAEYDYAEKRAAMVQAIEEQVRLTSQWMDQTALDPRVIKAMGTVPRHQFVPEEYRRLAYWNHPLPIGDKQTISQPYIVALMTHLAEPDPEDVVLEVGTGSGYQAAVLAQLAKQVYTIEIIPELGRQATERLRRLGLDNIEVRIGDGYYGWEEHAPFDAIVVTAAPEQIPPRLIEQLKPGGVLVIPVGRDFQQLMQVKKGSGEKIETRRLIPVKFVPLTGEH</sequence>
<dbReference type="Pfam" id="PF01135">
    <property type="entry name" value="PCMT"/>
    <property type="match status" value="1"/>
</dbReference>
<evidence type="ECO:0000313" key="10">
    <source>
        <dbReference type="Proteomes" id="UP000294325"/>
    </source>
</evidence>
<comment type="function">
    <text evidence="7">Catalyzes the methyl esterification of L-isoaspartyl residues in peptides and proteins that result from spontaneous decomposition of normal L-aspartyl and L-asparaginyl residues. It plays a role in the repair and/or degradation of damaged proteins.</text>
</comment>
<dbReference type="HAMAP" id="MF_00090">
    <property type="entry name" value="PIMT"/>
    <property type="match status" value="1"/>
</dbReference>
<feature type="chain" id="PRO_5020734134" description="Protein-L-isoaspartate O-methyltransferase" evidence="8">
    <location>
        <begin position="20"/>
        <end position="236"/>
    </location>
</feature>
<dbReference type="InterPro" id="IPR029063">
    <property type="entry name" value="SAM-dependent_MTases_sf"/>
</dbReference>
<dbReference type="PANTHER" id="PTHR11579">
    <property type="entry name" value="PROTEIN-L-ISOASPARTATE O-METHYLTRANSFERASE"/>
    <property type="match status" value="1"/>
</dbReference>
<evidence type="ECO:0000256" key="1">
    <source>
        <dbReference type="ARBA" id="ARBA00004496"/>
    </source>
</evidence>
<feature type="signal peptide" evidence="8">
    <location>
        <begin position="1"/>
        <end position="19"/>
    </location>
</feature>
<comment type="similarity">
    <text evidence="2 7">Belongs to the methyltransferase superfamily. L-isoaspartyl/D-aspartyl protein methyltransferase family.</text>
</comment>
<keyword evidence="8" id="KW-0732">Signal</keyword>
<dbReference type="EC" id="2.1.1.77" evidence="7"/>
<dbReference type="GO" id="GO:0032259">
    <property type="term" value="P:methylation"/>
    <property type="evidence" value="ECO:0007669"/>
    <property type="project" value="UniProtKB-KW"/>
</dbReference>
<evidence type="ECO:0000256" key="8">
    <source>
        <dbReference type="SAM" id="SignalP"/>
    </source>
</evidence>
<evidence type="ECO:0000256" key="6">
    <source>
        <dbReference type="ARBA" id="ARBA00022691"/>
    </source>
</evidence>
<dbReference type="Gene3D" id="3.40.50.150">
    <property type="entry name" value="Vaccinia Virus protein VP39"/>
    <property type="match status" value="1"/>
</dbReference>
<keyword evidence="6 7" id="KW-0949">S-adenosyl-L-methionine</keyword>
<evidence type="ECO:0000256" key="7">
    <source>
        <dbReference type="HAMAP-Rule" id="MF_00090"/>
    </source>
</evidence>
<dbReference type="CDD" id="cd02440">
    <property type="entry name" value="AdoMet_MTases"/>
    <property type="match status" value="1"/>
</dbReference>
<evidence type="ECO:0000256" key="3">
    <source>
        <dbReference type="ARBA" id="ARBA00022490"/>
    </source>
</evidence>
<dbReference type="GO" id="GO:0004719">
    <property type="term" value="F:protein-L-isoaspartate (D-aspartate) O-methyltransferase activity"/>
    <property type="evidence" value="ECO:0007669"/>
    <property type="project" value="UniProtKB-UniRule"/>
</dbReference>
<dbReference type="FunFam" id="3.40.50.150:FF:000010">
    <property type="entry name" value="Protein-L-isoaspartate O-methyltransferase"/>
    <property type="match status" value="1"/>
</dbReference>
<keyword evidence="5 7" id="KW-0808">Transferase</keyword>
<dbReference type="NCBIfam" id="TIGR00080">
    <property type="entry name" value="pimt"/>
    <property type="match status" value="1"/>
</dbReference>
<dbReference type="NCBIfam" id="NF001453">
    <property type="entry name" value="PRK00312.1"/>
    <property type="match status" value="1"/>
</dbReference>
<dbReference type="SUPFAM" id="SSF53335">
    <property type="entry name" value="S-adenosyl-L-methionine-dependent methyltransferases"/>
    <property type="match status" value="1"/>
</dbReference>
<gene>
    <name evidence="7" type="primary">pcm</name>
    <name evidence="9" type="ORF">E3U44_00115</name>
</gene>
<keyword evidence="3 7" id="KW-0963">Cytoplasm</keyword>
<comment type="subcellular location">
    <subcellularLocation>
        <location evidence="1 7">Cytoplasm</location>
    </subcellularLocation>
</comment>
<dbReference type="OrthoDB" id="9810066at2"/>
<dbReference type="InterPro" id="IPR000682">
    <property type="entry name" value="PCMT"/>
</dbReference>
<dbReference type="GO" id="GO:0005737">
    <property type="term" value="C:cytoplasm"/>
    <property type="evidence" value="ECO:0007669"/>
    <property type="project" value="UniProtKB-SubCell"/>
</dbReference>
<accession>A0A4V1AWE8</accession>
<evidence type="ECO:0000256" key="2">
    <source>
        <dbReference type="ARBA" id="ARBA00005369"/>
    </source>
</evidence>
<keyword evidence="4 7" id="KW-0489">Methyltransferase</keyword>
<dbReference type="KEGG" id="nwr:E3U44_00115"/>
<organism evidence="9 10">
    <name type="scientific">Nitrosococcus wardiae</name>
    <dbReference type="NCBI Taxonomy" id="1814290"/>
    <lineage>
        <taxon>Bacteria</taxon>
        <taxon>Pseudomonadati</taxon>
        <taxon>Pseudomonadota</taxon>
        <taxon>Gammaproteobacteria</taxon>
        <taxon>Chromatiales</taxon>
        <taxon>Chromatiaceae</taxon>
        <taxon>Nitrosococcus</taxon>
    </lineage>
</organism>
<evidence type="ECO:0000256" key="4">
    <source>
        <dbReference type="ARBA" id="ARBA00022603"/>
    </source>
</evidence>
<evidence type="ECO:0000256" key="5">
    <source>
        <dbReference type="ARBA" id="ARBA00022679"/>
    </source>
</evidence>
<comment type="catalytic activity">
    <reaction evidence="7">
        <text>[protein]-L-isoaspartate + S-adenosyl-L-methionine = [protein]-L-isoaspartate alpha-methyl ester + S-adenosyl-L-homocysteine</text>
        <dbReference type="Rhea" id="RHEA:12705"/>
        <dbReference type="Rhea" id="RHEA-COMP:12143"/>
        <dbReference type="Rhea" id="RHEA-COMP:12144"/>
        <dbReference type="ChEBI" id="CHEBI:57856"/>
        <dbReference type="ChEBI" id="CHEBI:59789"/>
        <dbReference type="ChEBI" id="CHEBI:90596"/>
        <dbReference type="ChEBI" id="CHEBI:90598"/>
        <dbReference type="EC" id="2.1.1.77"/>
    </reaction>
</comment>
<evidence type="ECO:0000313" key="9">
    <source>
        <dbReference type="EMBL" id="QBQ56385.1"/>
    </source>
</evidence>
<dbReference type="PANTHER" id="PTHR11579:SF0">
    <property type="entry name" value="PROTEIN-L-ISOASPARTATE(D-ASPARTATE) O-METHYLTRANSFERASE"/>
    <property type="match status" value="1"/>
</dbReference>